<dbReference type="NCBIfam" id="TIGR01451">
    <property type="entry name" value="B_ant_repeat"/>
    <property type="match status" value="2"/>
</dbReference>
<sequence length="2336" mass="240938">MPDVGWPCCVSRGAGKEFGVSAGVHKRVKRVKRISVFSVFLMVLGAVSMGSVLTPAHAADELLQVVKLVDNATPEPGETFTYTIQMTCSEQDCLDAQLTDVLPAGLEGFGIDNATFTPNAATVPRSVTWTPGNTTTPPATVQPGTGFTVDFQQGTDDPVGTGLVAGQTFTVTLSLRVPDDYPPGSGPDIVNTARATATNSDPAQSSATVNIDSEIRIAVAVDKTWAPATQSFLPGAVSTIGLSARNTSNVPVDTITIQEPKAAPDGAAELDPSNPFTITDFTGFDDVSLPAGFTGVQVDAYVFSGSTWSWVAGDPIATPGALALPDGVTKAEVGGVRITCTGTIAPGATMSLDLGLEQRATDRDDDSDLSTAAHRVDNVATGSVDADGQDPATDDGAATHAIAPLIPSVDASKNITPARITAGQSSTATIAGTNGDDPVTRLHIADLDFFTEDIVFGGFTAPPTWPDAASTATIVYHHLDGSSETVDFDEGDLPADPSEPISGFEITWTGPIAPSESGGAAFRIDTTEDATGGAPELSLTNKVDADVTAANGLTDDATASDGLEITDPSVDVTLTKKVRPSSAVEPGETVISSLTTRATATGDGAVVEDIVIEDAWAEDCSGFWNAFDATAIAPTQVPAGAELTVEFQAPDGSWQQLAVYGPEPTATVFELAAIPAVAQGIRFRLHDADGFPADTTVTPNIVFAARADLRDPSCPDPQPDTPTTYVNAATADVAGTTAGGKNLTADDDDTDDATVTYPADGGDGPGPDVDVDKAWDRIAVSSQSGEQAGTTLTWDVTAGFGSVLISDAATDPATADVAGTVFDAFDLLRVGHADASDEPYSKGWYLKYDTVTKVELFRGGGWQEVAAPGGSWMRADRGFKGYSLTGPESAGTTGVRFTLTETAADTAARTAARQPGAAFDPFAPAPGSGVGSGSSPRSFDLGWQVRDKTRSDGGFVIEDRVFNSADEGVVTNTVAIEGTPIGGGTVDRETAADTIQILDPDPVVEVTKSVTPTANIHTPPTGTPAAEYPTATWTISGHNGSVARASYVRITDPATCTDTALGGCQSAGTPAGALANPFALARDYLTDAGAPNPFERFDVRGLAIAASIPGQVDLAATKVWLLRFEAGTYTHEETTAAAVNAMTPAQLATVVGFSVTFQDTDPATSGGTLTQDNDLTITVDSRLRATLRSSGAPQVLPAPSTHDVTNRAFAQSYDPVGNPGTVTGDVDDATTVLTGGIVNIAPTKSVSPATITEPKHDAGDDQVTVVLGANQGANPRSTLSPARVVIEDQADSPEFWNAFDFTGLGVISFPSGANRVQVDLYDGTTWHEGTAGSTAVLPGGVANADVQGIRFTFTRADGGLFSSAVPAQNWSASAAITVDLRSSYRDSGEQVDFPSTVRNTQTSQSFRPDGNDSDPVDATATVTLTPGTHELEVNKLTNDGNRLASVGDAVPFKLTLRNSGTGYVTLAELRDALPSQLTYTGDPAPTFTGSPQGTLGENVDVAASPDGSALTFAWPEGGRRMQPGETFTIHLSLVLQPGLGTGQTATNTITAQTEEPLTRCANTASGGSITTDWSTDPYTCGTSDFVGVVTGPNLYTVKGVRGSLPGAYQPGSPAAVCTQNLTATGGSYFRSPCVANSQLGGTDDWVLSTANAGTVNVDEMTIFDQLPVAGDRQIISGASRGSQYRPELVAGSLNVAAPAGTTVTTQVTTSADVCVGTWTNLTTQPVCEQQGESWTTADGSTDWSKVTGLRVHLDFTTTASGNLRPGQSADVTYSTTNEPRTDADPSGASTVVPAADQLAWNQFGVKFRYSGVGQFSKIAPSRVGVHLRFGSIKVVKEITGPAAQYAADEFRVEVACTVGDVALDLGSDAVVELNEGNDFEVRIDGIPLGVDGTECVVTEQGDVGEFGEASRTGSPATLLITQPTDPSRPIEGQAVPVAQVATITNDYRYTGLSVTKRVVTTATTPVLGPFTFTLSCTTATGIPVTFDDDGTTEIEFVLEAGQTYDAPANRIPVGAACELTETDTFFAGEIVVTGDDVADNGDGTATITPGIDPAEVVVANAYDAGTVTLEKVVDGDGAARYGTGVFGFVVTCDFHGRNAFDDEVALRAGQSRTLGPFPVGTVCTVAEPRTAGATTSVLDPADGVVTIAAPLPDEAVSQVKVTATNTFDLSSIDVRKVVRGDRSAEGAAGPFRVGLVCTWQVDGVTTPVTIPGGSERRLSRANGYRASYADLPAAARCRLTELTVLPRVSTEVTADVNGEVTTVDGRSVAIDLGKTDGPGQASVTVVNTFAGPSIHPPTDGGLPNTGAPFGRGLLPAGVLLLVAGLGAVLWSRRARA</sequence>
<keyword evidence="2" id="KW-1133">Transmembrane helix</keyword>
<organism evidence="5 6">
    <name type="scientific">Nocardioides marmoriginsengisoli</name>
    <dbReference type="NCBI Taxonomy" id="661483"/>
    <lineage>
        <taxon>Bacteria</taxon>
        <taxon>Bacillati</taxon>
        <taxon>Actinomycetota</taxon>
        <taxon>Actinomycetes</taxon>
        <taxon>Propionibacteriales</taxon>
        <taxon>Nocardioidaceae</taxon>
        <taxon>Nocardioides</taxon>
    </lineage>
</organism>
<keyword evidence="6" id="KW-1185">Reference proteome</keyword>
<comment type="caution">
    <text evidence="5">The sequence shown here is derived from an EMBL/GenBank/DDBJ whole genome shotgun (WGS) entry which is preliminary data.</text>
</comment>
<dbReference type="InterPro" id="IPR001434">
    <property type="entry name" value="OmcB-like_DUF11"/>
</dbReference>
<protein>
    <submittedName>
        <fullName evidence="5">Uncharacterized protein</fullName>
    </submittedName>
</protein>
<keyword evidence="2" id="KW-0812">Transmembrane</keyword>
<evidence type="ECO:0000313" key="6">
    <source>
        <dbReference type="Proteomes" id="UP000267128"/>
    </source>
</evidence>
<accession>A0A3N0CHX5</accession>
<proteinExistence type="predicted"/>
<keyword evidence="2" id="KW-0472">Membrane</keyword>
<feature type="domain" description="DUF5979" evidence="4">
    <location>
        <begin position="2173"/>
        <end position="2289"/>
    </location>
</feature>
<feature type="domain" description="DUF11" evidence="3">
    <location>
        <begin position="63"/>
        <end position="205"/>
    </location>
</feature>
<evidence type="ECO:0000259" key="3">
    <source>
        <dbReference type="Pfam" id="PF01345"/>
    </source>
</evidence>
<evidence type="ECO:0000313" key="5">
    <source>
        <dbReference type="EMBL" id="RNL63025.1"/>
    </source>
</evidence>
<feature type="domain" description="DUF5979" evidence="4">
    <location>
        <begin position="1952"/>
        <end position="2063"/>
    </location>
</feature>
<dbReference type="InterPro" id="IPR046022">
    <property type="entry name" value="DUF5979"/>
</dbReference>
<feature type="transmembrane region" description="Helical" evidence="2">
    <location>
        <begin position="34"/>
        <end position="53"/>
    </location>
</feature>
<dbReference type="Pfam" id="PF19407">
    <property type="entry name" value="DUF5979"/>
    <property type="match status" value="4"/>
</dbReference>
<feature type="domain" description="DUF5979" evidence="4">
    <location>
        <begin position="1833"/>
        <end position="1947"/>
    </location>
</feature>
<dbReference type="Pfam" id="PF01345">
    <property type="entry name" value="DUF11"/>
    <property type="match status" value="1"/>
</dbReference>
<dbReference type="EMBL" id="RJSE01000007">
    <property type="protein sequence ID" value="RNL63025.1"/>
    <property type="molecule type" value="Genomic_DNA"/>
</dbReference>
<gene>
    <name evidence="5" type="ORF">EFK50_15025</name>
</gene>
<reference evidence="5 6" key="1">
    <citation type="submission" date="2018-11" db="EMBL/GenBank/DDBJ databases">
        <authorList>
            <person name="Li F."/>
        </authorList>
    </citation>
    <scope>NUCLEOTIDE SEQUENCE [LARGE SCALE GENOMIC DNA]</scope>
    <source>
        <strain evidence="5 6">Gsoil 097</strain>
    </source>
</reference>
<feature type="domain" description="DUF5979" evidence="4">
    <location>
        <begin position="2067"/>
        <end position="2168"/>
    </location>
</feature>
<feature type="transmembrane region" description="Helical" evidence="2">
    <location>
        <begin position="2312"/>
        <end position="2330"/>
    </location>
</feature>
<evidence type="ECO:0000259" key="4">
    <source>
        <dbReference type="Pfam" id="PF19407"/>
    </source>
</evidence>
<evidence type="ECO:0000256" key="1">
    <source>
        <dbReference type="SAM" id="MobiDB-lite"/>
    </source>
</evidence>
<dbReference type="OrthoDB" id="3751233at2"/>
<feature type="region of interest" description="Disordered" evidence="1">
    <location>
        <begin position="736"/>
        <end position="769"/>
    </location>
</feature>
<name>A0A3N0CHX5_9ACTN</name>
<dbReference type="Gene3D" id="2.60.40.740">
    <property type="match status" value="1"/>
</dbReference>
<dbReference type="InterPro" id="IPR047589">
    <property type="entry name" value="DUF11_rpt"/>
</dbReference>
<evidence type="ECO:0000256" key="2">
    <source>
        <dbReference type="SAM" id="Phobius"/>
    </source>
</evidence>
<dbReference type="Proteomes" id="UP000267128">
    <property type="component" value="Unassembled WGS sequence"/>
</dbReference>